<keyword evidence="4" id="KW-1185">Reference proteome</keyword>
<dbReference type="SUPFAM" id="SSF52833">
    <property type="entry name" value="Thioredoxin-like"/>
    <property type="match status" value="1"/>
</dbReference>
<organism evidence="3 4">
    <name type="scientific">Ferrovibrio xuzhouensis</name>
    <dbReference type="NCBI Taxonomy" id="1576914"/>
    <lineage>
        <taxon>Bacteria</taxon>
        <taxon>Pseudomonadati</taxon>
        <taxon>Pseudomonadota</taxon>
        <taxon>Alphaproteobacteria</taxon>
        <taxon>Rhodospirillales</taxon>
        <taxon>Rhodospirillaceae</taxon>
        <taxon>Ferrovibrio</taxon>
    </lineage>
</organism>
<dbReference type="InterPro" id="IPR036249">
    <property type="entry name" value="Thioredoxin-like_sf"/>
</dbReference>
<gene>
    <name evidence="3" type="ORF">ACFOOQ_05950</name>
</gene>
<protein>
    <submittedName>
        <fullName evidence="3">Glutathione S-transferase family protein</fullName>
    </submittedName>
</protein>
<dbReference type="Gene3D" id="3.40.30.110">
    <property type="match status" value="1"/>
</dbReference>
<evidence type="ECO:0000259" key="1">
    <source>
        <dbReference type="PROSITE" id="PS50404"/>
    </source>
</evidence>
<dbReference type="Pfam" id="PF13410">
    <property type="entry name" value="GST_C_2"/>
    <property type="match status" value="1"/>
</dbReference>
<reference evidence="4" key="1">
    <citation type="journal article" date="2019" name="Int. J. Syst. Evol. Microbiol.">
        <title>The Global Catalogue of Microorganisms (GCM) 10K type strain sequencing project: providing services to taxonomists for standard genome sequencing and annotation.</title>
        <authorList>
            <consortium name="The Broad Institute Genomics Platform"/>
            <consortium name="The Broad Institute Genome Sequencing Center for Infectious Disease"/>
            <person name="Wu L."/>
            <person name="Ma J."/>
        </authorList>
    </citation>
    <scope>NUCLEOTIDE SEQUENCE [LARGE SCALE GENOMIC DNA]</scope>
    <source>
        <strain evidence="4">KCTC 42182</strain>
    </source>
</reference>
<dbReference type="Pfam" id="PF13417">
    <property type="entry name" value="GST_N_3"/>
    <property type="match status" value="1"/>
</dbReference>
<sequence length="307" mass="33015">MTGGIILHHYGTSPFSEKVRAAFGIKDLAWHSVTIPPAMPKPDLLPLTGGYRKTPVMQIGADIFCDTQVILRELERRQPAPTFFPGLARGLAEGTAFWADHQLFGAAVAVAFGLMGEHMPDSFLEDRSKFSGRPLDRSKFKPQAAVMTGPLRAHLGWIEEALGDGRSFLYGDAPSLADLAVYHCVWFVRDRAKSDALADYTALNAWADRMKGFGHGEKIEMTSAAALEIAKTNEPAPAIGGVVANALGLKAGSLVSVTPDDTGRDATIGELVALDAQQVTIRRESAETGSLHVHFPRAGFILVPAKL</sequence>
<dbReference type="PROSITE" id="PS50404">
    <property type="entry name" value="GST_NTER"/>
    <property type="match status" value="1"/>
</dbReference>
<dbReference type="EMBL" id="JBHRYJ010000001">
    <property type="protein sequence ID" value="MFC3675074.1"/>
    <property type="molecule type" value="Genomic_DNA"/>
</dbReference>
<accession>A0ABV7VC63</accession>
<evidence type="ECO:0000313" key="3">
    <source>
        <dbReference type="EMBL" id="MFC3675074.1"/>
    </source>
</evidence>
<feature type="domain" description="GST N-terminal" evidence="1">
    <location>
        <begin position="3"/>
        <end position="82"/>
    </location>
</feature>
<name>A0ABV7VC63_9PROT</name>
<comment type="caution">
    <text evidence="3">The sequence shown here is derived from an EMBL/GenBank/DDBJ whole genome shotgun (WGS) entry which is preliminary data.</text>
</comment>
<dbReference type="SUPFAM" id="SSF47616">
    <property type="entry name" value="GST C-terminal domain-like"/>
    <property type="match status" value="1"/>
</dbReference>
<dbReference type="CDD" id="cd00299">
    <property type="entry name" value="GST_C_family"/>
    <property type="match status" value="1"/>
</dbReference>
<dbReference type="PROSITE" id="PS50405">
    <property type="entry name" value="GST_CTER"/>
    <property type="match status" value="1"/>
</dbReference>
<dbReference type="InterPro" id="IPR010987">
    <property type="entry name" value="Glutathione-S-Trfase_C-like"/>
</dbReference>
<dbReference type="Proteomes" id="UP001595711">
    <property type="component" value="Unassembled WGS sequence"/>
</dbReference>
<evidence type="ECO:0000313" key="4">
    <source>
        <dbReference type="Proteomes" id="UP001595711"/>
    </source>
</evidence>
<dbReference type="PANTHER" id="PTHR12782:SF5">
    <property type="entry name" value="PROSTAGLANDIN E SYNTHASE 2"/>
    <property type="match status" value="1"/>
</dbReference>
<dbReference type="Gene3D" id="1.20.1050.10">
    <property type="match status" value="1"/>
</dbReference>
<dbReference type="RefSeq" id="WP_379722948.1">
    <property type="nucleotide sequence ID" value="NZ_JBHRYJ010000001.1"/>
</dbReference>
<feature type="domain" description="GST C-terminal" evidence="2">
    <location>
        <begin position="85"/>
        <end position="239"/>
    </location>
</feature>
<dbReference type="PANTHER" id="PTHR12782">
    <property type="entry name" value="MICROSOMAL PROSTAGLANDIN E SYNTHASE-2"/>
    <property type="match status" value="1"/>
</dbReference>
<evidence type="ECO:0000259" key="2">
    <source>
        <dbReference type="PROSITE" id="PS50405"/>
    </source>
</evidence>
<dbReference type="InterPro" id="IPR036282">
    <property type="entry name" value="Glutathione-S-Trfase_C_sf"/>
</dbReference>
<dbReference type="CDD" id="cd00570">
    <property type="entry name" value="GST_N_family"/>
    <property type="match status" value="1"/>
</dbReference>
<dbReference type="InterPro" id="IPR004045">
    <property type="entry name" value="Glutathione_S-Trfase_N"/>
</dbReference>
<proteinExistence type="predicted"/>